<proteinExistence type="predicted"/>
<dbReference type="Proteomes" id="UP000283210">
    <property type="component" value="Chromosome 1"/>
</dbReference>
<name>A0A437DM67_ORYJA</name>
<dbReference type="AlphaFoldDB" id="A0A437DM67"/>
<protein>
    <submittedName>
        <fullName evidence="2">Uncharacterized protein</fullName>
    </submittedName>
</protein>
<feature type="region of interest" description="Disordered" evidence="1">
    <location>
        <begin position="52"/>
        <end position="97"/>
    </location>
</feature>
<accession>A0A437DM67</accession>
<dbReference type="EMBL" id="CM012437">
    <property type="protein sequence ID" value="RVE75822.1"/>
    <property type="molecule type" value="Genomic_DNA"/>
</dbReference>
<reference evidence="2 3" key="2">
    <citation type="submission" date="2019-01" db="EMBL/GenBank/DDBJ databases">
        <title>A chromosome length genome reference of the Java medaka (oryzias javanicus).</title>
        <authorList>
            <person name="Herpin A."/>
            <person name="Takehana Y."/>
            <person name="Naruse K."/>
            <person name="Ansai S."/>
            <person name="Kawaguchi M."/>
        </authorList>
    </citation>
    <scope>NUCLEOTIDE SEQUENCE [LARGE SCALE GENOMIC DNA]</scope>
    <source>
        <strain evidence="2">RS831</strain>
        <tissue evidence="2">Whole body</tissue>
    </source>
</reference>
<sequence>MLRLAQVITCSGNVSRGKVRARSVSMVLASPSSPAFNLGSGFRAHADVTAPAVRHPEEKENGGNVPSKRGGEEAVAAGEAGPTATQRGTAHLRTSCY</sequence>
<evidence type="ECO:0000256" key="1">
    <source>
        <dbReference type="SAM" id="MobiDB-lite"/>
    </source>
</evidence>
<keyword evidence="3" id="KW-1185">Reference proteome</keyword>
<gene>
    <name evidence="2" type="ORF">OJAV_G00002600</name>
</gene>
<evidence type="ECO:0000313" key="3">
    <source>
        <dbReference type="Proteomes" id="UP000283210"/>
    </source>
</evidence>
<evidence type="ECO:0000313" key="2">
    <source>
        <dbReference type="EMBL" id="RVE75822.1"/>
    </source>
</evidence>
<organism evidence="2 3">
    <name type="scientific">Oryzias javanicus</name>
    <name type="common">Javanese ricefish</name>
    <name type="synonym">Aplocheilus javanicus</name>
    <dbReference type="NCBI Taxonomy" id="123683"/>
    <lineage>
        <taxon>Eukaryota</taxon>
        <taxon>Metazoa</taxon>
        <taxon>Chordata</taxon>
        <taxon>Craniata</taxon>
        <taxon>Vertebrata</taxon>
        <taxon>Euteleostomi</taxon>
        <taxon>Actinopterygii</taxon>
        <taxon>Neopterygii</taxon>
        <taxon>Teleostei</taxon>
        <taxon>Neoteleostei</taxon>
        <taxon>Acanthomorphata</taxon>
        <taxon>Ovalentaria</taxon>
        <taxon>Atherinomorphae</taxon>
        <taxon>Beloniformes</taxon>
        <taxon>Adrianichthyidae</taxon>
        <taxon>Oryziinae</taxon>
        <taxon>Oryzias</taxon>
    </lineage>
</organism>
<reference evidence="2 3" key="1">
    <citation type="submission" date="2018-11" db="EMBL/GenBank/DDBJ databases">
        <authorList>
            <person name="Lopez-Roques C."/>
            <person name="Donnadieu C."/>
            <person name="Bouchez O."/>
            <person name="Klopp C."/>
            <person name="Cabau C."/>
            <person name="Zahm M."/>
        </authorList>
    </citation>
    <scope>NUCLEOTIDE SEQUENCE [LARGE SCALE GENOMIC DNA]</scope>
    <source>
        <strain evidence="2">RS831</strain>
        <tissue evidence="2">Whole body</tissue>
    </source>
</reference>